<dbReference type="RefSeq" id="WP_072895340.1">
    <property type="nucleotide sequence ID" value="NZ_FQVM01000010.1"/>
</dbReference>
<feature type="transmembrane region" description="Helical" evidence="2">
    <location>
        <begin position="641"/>
        <end position="657"/>
    </location>
</feature>
<feature type="compositionally biased region" description="Low complexity" evidence="1">
    <location>
        <begin position="597"/>
        <end position="608"/>
    </location>
</feature>
<dbReference type="STRING" id="1533.SAMN05443638_11069"/>
<dbReference type="Pfam" id="PF14478">
    <property type="entry name" value="DUF4430"/>
    <property type="match status" value="1"/>
</dbReference>
<dbReference type="InterPro" id="IPR008930">
    <property type="entry name" value="Terpenoid_cyclase/PrenylTrfase"/>
</dbReference>
<sequence>MKRGIKSTLSSMALIFFFISMFLGITGINVYAADGKNVYVTVEGLNSIISEGPSKGNNALEALENFLNNKKINYKATNGKWGAYIEEINGLKAGNFGRYDGWGYYIKNNHKFIVPQVSIDNYKLNAGDKITVYYNEYGVTALPNIVSFEPKVVKEDHPFKMQILESSIDYKTNKEIKTPIKNVSVQIDNKNYTTNEEGFIDVDPLKNGEHIYRITGYQKENVPKVSEDNDKFIVDSINAPVISFVKSDDSKVDENNDIKKENKEDKNTKEENNENIKKNSIDKDTIDNQYNETLKYLEEKEASPWAAFSLYKAGVRVKSNFLSELDKSLEETPLENMRPGELETNIIGLASLGFSPYDYKGNNFVKELYSRDINKFLTNELIFGLLTYRAVNIKEEYIITKSDLVNKILDKKLLNDKDGKNLTGWAWAGDKIDPDMTAAAINALAPYYNGKTLANVDNNKIKSVVDNSIDTLSLMQDNNGNIIGNYGPSSETDAFVIMALTSVGLNPQGEKFTKNNNNLVKGFLSYKGENGAFNHNPEVKNNYFATEQSFRALMNLKNYNGENKVDYYTSNIDKNKLKVIKKEVNEQNNNENDKEQNNNIAVENNSSNDEVIVKVQDTSSKENENNKKIPKTGSPMGTTEILFISLLIGSLGVLAIYKGRKEA</sequence>
<dbReference type="Proteomes" id="UP000184035">
    <property type="component" value="Unassembled WGS sequence"/>
</dbReference>
<name>A0A1M4W526_9CLOT</name>
<dbReference type="Gene3D" id="1.50.10.20">
    <property type="match status" value="1"/>
</dbReference>
<feature type="region of interest" description="Disordered" evidence="1">
    <location>
        <begin position="252"/>
        <end position="280"/>
    </location>
</feature>
<dbReference type="InterPro" id="IPR027954">
    <property type="entry name" value="Transcobalamin-like_C"/>
</dbReference>
<feature type="domain" description="Transcobalamin-like C-terminal" evidence="3">
    <location>
        <begin position="56"/>
        <end position="135"/>
    </location>
</feature>
<dbReference type="AlphaFoldDB" id="A0A1M4W526"/>
<keyword evidence="5" id="KW-1185">Reference proteome</keyword>
<evidence type="ECO:0000256" key="2">
    <source>
        <dbReference type="SAM" id="Phobius"/>
    </source>
</evidence>
<feature type="compositionally biased region" description="Basic and acidic residues" evidence="1">
    <location>
        <begin position="586"/>
        <end position="596"/>
    </location>
</feature>
<protein>
    <recommendedName>
        <fullName evidence="3">Transcobalamin-like C-terminal domain-containing protein</fullName>
    </recommendedName>
</protein>
<keyword evidence="2" id="KW-0472">Membrane</keyword>
<dbReference type="OrthoDB" id="1880081at2"/>
<evidence type="ECO:0000259" key="3">
    <source>
        <dbReference type="Pfam" id="PF14478"/>
    </source>
</evidence>
<keyword evidence="2" id="KW-0812">Transmembrane</keyword>
<proteinExistence type="predicted"/>
<dbReference type="SUPFAM" id="SSF48239">
    <property type="entry name" value="Terpenoid cyclases/Protein prenyltransferases"/>
    <property type="match status" value="1"/>
</dbReference>
<gene>
    <name evidence="4" type="ORF">SAMN05443638_11069</name>
</gene>
<evidence type="ECO:0000313" key="5">
    <source>
        <dbReference type="Proteomes" id="UP000184035"/>
    </source>
</evidence>
<organism evidence="4 5">
    <name type="scientific">Clostridium fallax</name>
    <dbReference type="NCBI Taxonomy" id="1533"/>
    <lineage>
        <taxon>Bacteria</taxon>
        <taxon>Bacillati</taxon>
        <taxon>Bacillota</taxon>
        <taxon>Clostridia</taxon>
        <taxon>Eubacteriales</taxon>
        <taxon>Clostridiaceae</taxon>
        <taxon>Clostridium</taxon>
    </lineage>
</organism>
<keyword evidence="2" id="KW-1133">Transmembrane helix</keyword>
<dbReference type="Gene3D" id="2.170.130.30">
    <property type="match status" value="1"/>
</dbReference>
<evidence type="ECO:0000313" key="4">
    <source>
        <dbReference type="EMBL" id="SHE76326.1"/>
    </source>
</evidence>
<reference evidence="4 5" key="1">
    <citation type="submission" date="2016-11" db="EMBL/GenBank/DDBJ databases">
        <authorList>
            <person name="Jaros S."/>
            <person name="Januszkiewicz K."/>
            <person name="Wedrychowicz H."/>
        </authorList>
    </citation>
    <scope>NUCLEOTIDE SEQUENCE [LARGE SCALE GENOMIC DNA]</scope>
    <source>
        <strain evidence="4 5">DSM 2631</strain>
    </source>
</reference>
<evidence type="ECO:0000256" key="1">
    <source>
        <dbReference type="SAM" id="MobiDB-lite"/>
    </source>
</evidence>
<dbReference type="EMBL" id="FQVM01000010">
    <property type="protein sequence ID" value="SHE76326.1"/>
    <property type="molecule type" value="Genomic_DNA"/>
</dbReference>
<feature type="transmembrane region" description="Helical" evidence="2">
    <location>
        <begin position="12"/>
        <end position="32"/>
    </location>
</feature>
<feature type="region of interest" description="Disordered" evidence="1">
    <location>
        <begin position="586"/>
        <end position="610"/>
    </location>
</feature>
<accession>A0A1M4W526</accession>